<evidence type="ECO:0000313" key="11">
    <source>
        <dbReference type="Proteomes" id="UP000515126"/>
    </source>
</evidence>
<dbReference type="InterPro" id="IPR051445">
    <property type="entry name" value="LY6H/LY6L_nAChR_modulators"/>
</dbReference>
<dbReference type="PANTHER" id="PTHR32217:SF2">
    <property type="entry name" value="LYMPHOCYTE ANTIGEN 6L"/>
    <property type="match status" value="1"/>
</dbReference>
<dbReference type="CDD" id="cd23551">
    <property type="entry name" value="TFP_LU_ECD_Ly6L"/>
    <property type="match status" value="1"/>
</dbReference>
<reference evidence="12" key="1">
    <citation type="submission" date="2025-08" db="UniProtKB">
        <authorList>
            <consortium name="RefSeq"/>
        </authorList>
    </citation>
    <scope>IDENTIFICATION</scope>
</reference>
<evidence type="ECO:0000256" key="3">
    <source>
        <dbReference type="ARBA" id="ARBA00022622"/>
    </source>
</evidence>
<gene>
    <name evidence="12" type="primary">LOC110289061</name>
</gene>
<evidence type="ECO:0000256" key="8">
    <source>
        <dbReference type="ARBA" id="ARBA00023288"/>
    </source>
</evidence>
<dbReference type="RefSeq" id="XP_021010922.1">
    <property type="nucleotide sequence ID" value="XM_021155263.1"/>
</dbReference>
<feature type="domain" description="UPAR/Ly6" evidence="10">
    <location>
        <begin position="31"/>
        <end position="124"/>
    </location>
</feature>
<dbReference type="KEGG" id="mcal:110289061"/>
<protein>
    <submittedName>
        <fullName evidence="12">Lymphocyte antigen 6L-like</fullName>
    </submittedName>
</protein>
<evidence type="ECO:0000256" key="4">
    <source>
        <dbReference type="ARBA" id="ARBA00022729"/>
    </source>
</evidence>
<dbReference type="AlphaFoldDB" id="A0A6P5PDE4"/>
<keyword evidence="8" id="KW-0449">Lipoprotein</keyword>
<keyword evidence="5" id="KW-0472">Membrane</keyword>
<evidence type="ECO:0000256" key="5">
    <source>
        <dbReference type="ARBA" id="ARBA00023136"/>
    </source>
</evidence>
<dbReference type="SUPFAM" id="SSF57302">
    <property type="entry name" value="Snake toxin-like"/>
    <property type="match status" value="1"/>
</dbReference>
<dbReference type="GO" id="GO:0098552">
    <property type="term" value="C:side of membrane"/>
    <property type="evidence" value="ECO:0007669"/>
    <property type="project" value="UniProtKB-KW"/>
</dbReference>
<accession>A0A6P5PDE4</accession>
<evidence type="ECO:0000259" key="10">
    <source>
        <dbReference type="SMART" id="SM00134"/>
    </source>
</evidence>
<name>A0A6P5PDE4_MUSCR</name>
<evidence type="ECO:0000256" key="2">
    <source>
        <dbReference type="ARBA" id="ARBA00022475"/>
    </source>
</evidence>
<dbReference type="Proteomes" id="UP000515126">
    <property type="component" value="Unplaced"/>
</dbReference>
<dbReference type="PANTHER" id="PTHR32217">
    <property type="entry name" value="LYMPHOCYTE ANTIGEN 6H"/>
    <property type="match status" value="1"/>
</dbReference>
<dbReference type="SMART" id="SM00134">
    <property type="entry name" value="LU"/>
    <property type="match status" value="1"/>
</dbReference>
<proteinExistence type="predicted"/>
<dbReference type="Pfam" id="PF00021">
    <property type="entry name" value="UPAR_LY6"/>
    <property type="match status" value="1"/>
</dbReference>
<keyword evidence="3" id="KW-0336">GPI-anchor</keyword>
<keyword evidence="7" id="KW-0325">Glycoprotein</keyword>
<evidence type="ECO:0000256" key="7">
    <source>
        <dbReference type="ARBA" id="ARBA00023180"/>
    </source>
</evidence>
<evidence type="ECO:0000256" key="9">
    <source>
        <dbReference type="SAM" id="SignalP"/>
    </source>
</evidence>
<dbReference type="InterPro" id="IPR016054">
    <property type="entry name" value="LY6_UPA_recep-like"/>
</dbReference>
<sequence length="140" mass="15845">MTWLVLVLWASLLSVELARGMDVSKVSDRNLTCFQCFNVQRETQCHPIECQPNEKVCVSRKVLLYTSVNGRTQISKRCATTCPSSSDFNQLSFSSIQDRIIRKCCSTDRCNRAPGSWEGFWSILGRLLLPMGLSLFCTLL</sequence>
<keyword evidence="4 9" id="KW-0732">Signal</keyword>
<keyword evidence="6" id="KW-1015">Disulfide bond</keyword>
<keyword evidence="11" id="KW-1185">Reference proteome</keyword>
<evidence type="ECO:0000256" key="1">
    <source>
        <dbReference type="ARBA" id="ARBA00004609"/>
    </source>
</evidence>
<comment type="subcellular location">
    <subcellularLocation>
        <location evidence="1">Cell membrane</location>
        <topology evidence="1">Lipid-anchor</topology>
        <topology evidence="1">GPI-anchor</topology>
    </subcellularLocation>
</comment>
<organism evidence="11 12">
    <name type="scientific">Mus caroli</name>
    <name type="common">Ryukyu mouse</name>
    <name type="synonym">Ricefield mouse</name>
    <dbReference type="NCBI Taxonomy" id="10089"/>
    <lineage>
        <taxon>Eukaryota</taxon>
        <taxon>Metazoa</taxon>
        <taxon>Chordata</taxon>
        <taxon>Craniata</taxon>
        <taxon>Vertebrata</taxon>
        <taxon>Euteleostomi</taxon>
        <taxon>Mammalia</taxon>
        <taxon>Eutheria</taxon>
        <taxon>Euarchontoglires</taxon>
        <taxon>Glires</taxon>
        <taxon>Rodentia</taxon>
        <taxon>Myomorpha</taxon>
        <taxon>Muroidea</taxon>
        <taxon>Muridae</taxon>
        <taxon>Murinae</taxon>
        <taxon>Mus</taxon>
        <taxon>Mus</taxon>
    </lineage>
</organism>
<evidence type="ECO:0000256" key="6">
    <source>
        <dbReference type="ARBA" id="ARBA00023157"/>
    </source>
</evidence>
<keyword evidence="2" id="KW-1003">Cell membrane</keyword>
<dbReference type="GeneID" id="110289061"/>
<dbReference type="Gene3D" id="2.10.60.10">
    <property type="entry name" value="CD59"/>
    <property type="match status" value="1"/>
</dbReference>
<feature type="chain" id="PRO_5028438998" evidence="9">
    <location>
        <begin position="21"/>
        <end position="140"/>
    </location>
</feature>
<dbReference type="GO" id="GO:0005886">
    <property type="term" value="C:plasma membrane"/>
    <property type="evidence" value="ECO:0007669"/>
    <property type="project" value="UniProtKB-SubCell"/>
</dbReference>
<feature type="signal peptide" evidence="9">
    <location>
        <begin position="1"/>
        <end position="20"/>
    </location>
</feature>
<evidence type="ECO:0000313" key="12">
    <source>
        <dbReference type="RefSeq" id="XP_021010922.1"/>
    </source>
</evidence>
<dbReference type="InterPro" id="IPR045860">
    <property type="entry name" value="Snake_toxin-like_sf"/>
</dbReference>